<dbReference type="Gene3D" id="3.30.300.30">
    <property type="match status" value="1"/>
</dbReference>
<evidence type="ECO:0000259" key="1">
    <source>
        <dbReference type="Pfam" id="PF00501"/>
    </source>
</evidence>
<dbReference type="PANTHER" id="PTHR43767:SF1">
    <property type="entry name" value="NONRIBOSOMAL PEPTIDE SYNTHASE PES1 (EUROFUNG)-RELATED"/>
    <property type="match status" value="1"/>
</dbReference>
<keyword evidence="3" id="KW-0436">Ligase</keyword>
<dbReference type="Pfam" id="PF13193">
    <property type="entry name" value="AMP-binding_C"/>
    <property type="match status" value="1"/>
</dbReference>
<dbReference type="Pfam" id="PF00501">
    <property type="entry name" value="AMP-binding"/>
    <property type="match status" value="1"/>
</dbReference>
<dbReference type="Gene3D" id="3.40.50.12780">
    <property type="entry name" value="N-terminal domain of ligase-like"/>
    <property type="match status" value="1"/>
</dbReference>
<dbReference type="InterPro" id="IPR042099">
    <property type="entry name" value="ANL_N_sf"/>
</dbReference>
<dbReference type="eggNOG" id="COG0318">
    <property type="taxonomic scope" value="Bacteria"/>
</dbReference>
<dbReference type="InterPro" id="IPR045851">
    <property type="entry name" value="AMP-bd_C_sf"/>
</dbReference>
<dbReference type="KEGG" id="nar:Saro_3617"/>
<reference evidence="3 4" key="1">
    <citation type="submission" date="2007-04" db="EMBL/GenBank/DDBJ databases">
        <title>Complete sequence of plasmid pNL2 of Novosphingobium aromaticivorans DSM 12444.</title>
        <authorList>
            <consortium name="US DOE Joint Genome Institute"/>
            <person name="Copeland A."/>
            <person name="Lucas S."/>
            <person name="Lapidus A."/>
            <person name="Barry K."/>
            <person name="Detter J.C."/>
            <person name="Glavina del Rio T."/>
            <person name="Hammon N."/>
            <person name="Israni S."/>
            <person name="Dalin E."/>
            <person name="Tice H."/>
            <person name="Pitluck S."/>
            <person name="Chertkov O."/>
            <person name="Han C."/>
            <person name="Thomson S."/>
            <person name="Schmutz J."/>
            <person name="Larimer F."/>
            <person name="Land M."/>
            <person name="Kyrpides N."/>
            <person name="Ivanova N."/>
            <person name="Fredrickson J."/>
            <person name="Romine M.F."/>
            <person name="Richardson P."/>
        </authorList>
    </citation>
    <scope>NUCLEOTIDE SEQUENCE [LARGE SCALE GENOMIC DNA]</scope>
    <source>
        <strain evidence="4">ATCC 700278 / DSM 12444 / CCUG 56034 / CIP 105152 / NBRC 16084 / F199</strain>
        <plasmid evidence="3 4">pNL2</plasmid>
    </source>
</reference>
<evidence type="ECO:0000313" key="4">
    <source>
        <dbReference type="Proteomes" id="UP000009134"/>
    </source>
</evidence>
<evidence type="ECO:0000313" key="3">
    <source>
        <dbReference type="EMBL" id="ABP64477.1"/>
    </source>
</evidence>
<feature type="domain" description="AMP-binding enzyme C-terminal" evidence="2">
    <location>
        <begin position="443"/>
        <end position="517"/>
    </location>
</feature>
<keyword evidence="4" id="KW-1185">Reference proteome</keyword>
<geneLocation type="plasmid" evidence="3 4">
    <name>pNL2</name>
</geneLocation>
<gene>
    <name evidence="3" type="ordered locus">Saro_3617</name>
</gene>
<keyword evidence="3" id="KW-0614">Plasmid</keyword>
<protein>
    <submittedName>
        <fullName evidence="3">AMP-dependent synthetase and ligase</fullName>
    </submittedName>
</protein>
<accession>A4XEW6</accession>
<dbReference type="EMBL" id="CP000677">
    <property type="protein sequence ID" value="ABP64477.1"/>
    <property type="molecule type" value="Genomic_DNA"/>
</dbReference>
<dbReference type="InterPro" id="IPR020845">
    <property type="entry name" value="AMP-binding_CS"/>
</dbReference>
<proteinExistence type="predicted"/>
<evidence type="ECO:0000259" key="2">
    <source>
        <dbReference type="Pfam" id="PF13193"/>
    </source>
</evidence>
<dbReference type="SUPFAM" id="SSF56801">
    <property type="entry name" value="Acetyl-CoA synthetase-like"/>
    <property type="match status" value="1"/>
</dbReference>
<organism evidence="3 4">
    <name type="scientific">Novosphingobium aromaticivorans (strain ATCC 700278 / DSM 12444 / CCUG 56034 / CIP 105152 / NBRC 16084 / F199)</name>
    <dbReference type="NCBI Taxonomy" id="279238"/>
    <lineage>
        <taxon>Bacteria</taxon>
        <taxon>Pseudomonadati</taxon>
        <taxon>Pseudomonadota</taxon>
        <taxon>Alphaproteobacteria</taxon>
        <taxon>Sphingomonadales</taxon>
        <taxon>Sphingomonadaceae</taxon>
        <taxon>Novosphingobium</taxon>
    </lineage>
</organism>
<dbReference type="HOGENOM" id="CLU_000022_59_0_5"/>
<dbReference type="InterPro" id="IPR025110">
    <property type="entry name" value="AMP-bd_C"/>
</dbReference>
<dbReference type="Proteomes" id="UP000009134">
    <property type="component" value="Plasmid pNL2"/>
</dbReference>
<name>A4XEW6_NOVAD</name>
<dbReference type="PANTHER" id="PTHR43767">
    <property type="entry name" value="LONG-CHAIN-FATTY-ACID--COA LIGASE"/>
    <property type="match status" value="1"/>
</dbReference>
<dbReference type="AlphaFoldDB" id="A4XEW6"/>
<sequence>MRPTPPRQECPTLRHELHHGRVVRCLADRPRNLAEFLAAALARDPEGEAVVEGERRMTYAGLDRAARALAARMIALGVTPGDRVAVLLGNRIEYPVIVLACTFAGAIAVPMNIRQTAAETAHALAASGARLLFHEADARLPDRAQVPALAALVAIADDAPLAETLAPQDVPVSALPPLPGEDEPAVILFTSGTTGKPKGAVLTHCNIAHSILHFCHHYALREGERCLLAVPASHVTGLVALLATSLGLGGCLVIMREFKAGEFLRLMAQEQVGYTLVVPAMLTLALMQPQFESAALSNWRVCGFGGAPMPDATIADLALRLPGLALHNTYGATETTSPAVIMPADQAAARSRQLGLPVLCCDLLVMDDQGRECPPGEQGEIWMAGPMVIPRYWNDTAATAAAFVHGYWKSGDIGSRDADGHVSIHDRMKDMINRGGFKIYSVEVENALCAHPAVIEAAVVGRPCPVLGERVVAFVHAGAPASAEELRAHVAARLSDYKVPEDIRFETVPLPRNANGKLLKHALRDRLVGA</sequence>
<dbReference type="GO" id="GO:0016878">
    <property type="term" value="F:acid-thiol ligase activity"/>
    <property type="evidence" value="ECO:0007669"/>
    <property type="project" value="UniProtKB-ARBA"/>
</dbReference>
<dbReference type="PROSITE" id="PS00455">
    <property type="entry name" value="AMP_BINDING"/>
    <property type="match status" value="1"/>
</dbReference>
<feature type="domain" description="AMP-dependent synthetase/ligase" evidence="1">
    <location>
        <begin position="39"/>
        <end position="393"/>
    </location>
</feature>
<dbReference type="InterPro" id="IPR000873">
    <property type="entry name" value="AMP-dep_synth/lig_dom"/>
</dbReference>
<dbReference type="InterPro" id="IPR050237">
    <property type="entry name" value="ATP-dep_AMP-bd_enzyme"/>
</dbReference>